<dbReference type="InterPro" id="IPR013839">
    <property type="entry name" value="DNAligase_adenylation"/>
</dbReference>
<dbReference type="EMBL" id="DMZY01000024">
    <property type="protein sequence ID" value="HAV91689.1"/>
    <property type="molecule type" value="Genomic_DNA"/>
</dbReference>
<dbReference type="Proteomes" id="UP000264062">
    <property type="component" value="Unassembled WGS sequence"/>
</dbReference>
<dbReference type="SMART" id="SM00532">
    <property type="entry name" value="LIGANc"/>
    <property type="match status" value="1"/>
</dbReference>
<organism evidence="2 3">
    <name type="scientific">candidate division WOR-3 bacterium</name>
    <dbReference type="NCBI Taxonomy" id="2052148"/>
    <lineage>
        <taxon>Bacteria</taxon>
        <taxon>Bacteria division WOR-3</taxon>
    </lineage>
</organism>
<gene>
    <name evidence="2" type="primary">ligA</name>
    <name evidence="2" type="ORF">DCW38_00690</name>
</gene>
<dbReference type="SUPFAM" id="SSF56091">
    <property type="entry name" value="DNA ligase/mRNA capping enzyme, catalytic domain"/>
    <property type="match status" value="1"/>
</dbReference>
<keyword evidence="2" id="KW-0436">Ligase</keyword>
<feature type="domain" description="NAD-dependent DNA ligase N-terminal" evidence="1">
    <location>
        <begin position="6"/>
        <end position="173"/>
    </location>
</feature>
<dbReference type="Gene3D" id="1.10.287.610">
    <property type="entry name" value="Helix hairpin bin"/>
    <property type="match status" value="1"/>
</dbReference>
<dbReference type="Gene3D" id="3.30.470.30">
    <property type="entry name" value="DNA ligase/mRNA capping enzyme"/>
    <property type="match status" value="1"/>
</dbReference>
<proteinExistence type="predicted"/>
<dbReference type="Pfam" id="PF01653">
    <property type="entry name" value="DNA_ligase_aden"/>
    <property type="match status" value="1"/>
</dbReference>
<evidence type="ECO:0000313" key="3">
    <source>
        <dbReference type="Proteomes" id="UP000264062"/>
    </source>
</evidence>
<feature type="non-terminal residue" evidence="2">
    <location>
        <position position="173"/>
    </location>
</feature>
<protein>
    <submittedName>
        <fullName evidence="2">DNA ligase</fullName>
        <ecNumber evidence="2">6.5.1.2</ecNumber>
    </submittedName>
</protein>
<sequence length="173" mass="20249">MKDKNEIKNRIDELRRLIAKYDYNYYVLDSPLVEDYEYDNLYKELKILEDVNPEFDSQDSPTKRVSEQNIGGFEKFTHSPRMYSLDNTYNDNELESFHKRITNELHTGFSYSIEPKIDGAAISIIYRDSLFFRALTRGDGETGDNATENIRTIRDLPLMLKKKITGDITVRGE</sequence>
<name>A0A350H823_UNCW3</name>
<evidence type="ECO:0000259" key="1">
    <source>
        <dbReference type="SMART" id="SM00532"/>
    </source>
</evidence>
<accession>A0A350H823</accession>
<comment type="caution">
    <text evidence="2">The sequence shown here is derived from an EMBL/GenBank/DDBJ whole genome shotgun (WGS) entry which is preliminary data.</text>
</comment>
<dbReference type="EC" id="6.5.1.2" evidence="2"/>
<dbReference type="GO" id="GO:0003911">
    <property type="term" value="F:DNA ligase (NAD+) activity"/>
    <property type="evidence" value="ECO:0007669"/>
    <property type="project" value="UniProtKB-EC"/>
</dbReference>
<evidence type="ECO:0000313" key="2">
    <source>
        <dbReference type="EMBL" id="HAV91689.1"/>
    </source>
</evidence>
<reference evidence="2 3" key="1">
    <citation type="journal article" date="2018" name="Nat. Biotechnol.">
        <title>A standardized bacterial taxonomy based on genome phylogeny substantially revises the tree of life.</title>
        <authorList>
            <person name="Parks D.H."/>
            <person name="Chuvochina M."/>
            <person name="Waite D.W."/>
            <person name="Rinke C."/>
            <person name="Skarshewski A."/>
            <person name="Chaumeil P.A."/>
            <person name="Hugenholtz P."/>
        </authorList>
    </citation>
    <scope>NUCLEOTIDE SEQUENCE [LARGE SCALE GENOMIC DNA]</scope>
    <source>
        <strain evidence="2">UBA9956</strain>
    </source>
</reference>
<dbReference type="InterPro" id="IPR013840">
    <property type="entry name" value="DNAligase_N"/>
</dbReference>
<dbReference type="AlphaFoldDB" id="A0A350H823"/>